<gene>
    <name evidence="3" type="ORF">SAMN06269173_10515</name>
</gene>
<feature type="region of interest" description="Disordered" evidence="1">
    <location>
        <begin position="1"/>
        <end position="20"/>
    </location>
</feature>
<feature type="transmembrane region" description="Helical" evidence="2">
    <location>
        <begin position="29"/>
        <end position="49"/>
    </location>
</feature>
<organism evidence="3 4">
    <name type="scientific">Hymenobacter mucosus</name>
    <dbReference type="NCBI Taxonomy" id="1411120"/>
    <lineage>
        <taxon>Bacteria</taxon>
        <taxon>Pseudomonadati</taxon>
        <taxon>Bacteroidota</taxon>
        <taxon>Cytophagia</taxon>
        <taxon>Cytophagales</taxon>
        <taxon>Hymenobacteraceae</taxon>
        <taxon>Hymenobacter</taxon>
    </lineage>
</organism>
<proteinExistence type="predicted"/>
<reference evidence="4" key="1">
    <citation type="submission" date="2017-06" db="EMBL/GenBank/DDBJ databases">
        <authorList>
            <person name="Varghese N."/>
            <person name="Submissions S."/>
        </authorList>
    </citation>
    <scope>NUCLEOTIDE SEQUENCE [LARGE SCALE GENOMIC DNA]</scope>
    <source>
        <strain evidence="4">DSM 28041</strain>
    </source>
</reference>
<accession>A0A238Y736</accession>
<protein>
    <submittedName>
        <fullName evidence="3">Uncharacterized protein</fullName>
    </submittedName>
</protein>
<keyword evidence="2" id="KW-0812">Transmembrane</keyword>
<dbReference type="RefSeq" id="WP_179225527.1">
    <property type="nucleotide sequence ID" value="NZ_FZNS01000005.1"/>
</dbReference>
<keyword evidence="2" id="KW-1133">Transmembrane helix</keyword>
<feature type="compositionally biased region" description="Polar residues" evidence="1">
    <location>
        <begin position="9"/>
        <end position="20"/>
    </location>
</feature>
<dbReference type="AlphaFoldDB" id="A0A238Y736"/>
<sequence>MDQHPYTYKNYTDNTPIPTHDTSTMQPAWWRKALTTVMLCLLVWLLVFWG</sequence>
<keyword evidence="4" id="KW-1185">Reference proteome</keyword>
<evidence type="ECO:0000256" key="1">
    <source>
        <dbReference type="SAM" id="MobiDB-lite"/>
    </source>
</evidence>
<keyword evidence="2" id="KW-0472">Membrane</keyword>
<dbReference type="Proteomes" id="UP000198310">
    <property type="component" value="Unassembled WGS sequence"/>
</dbReference>
<evidence type="ECO:0000313" key="4">
    <source>
        <dbReference type="Proteomes" id="UP000198310"/>
    </source>
</evidence>
<evidence type="ECO:0000256" key="2">
    <source>
        <dbReference type="SAM" id="Phobius"/>
    </source>
</evidence>
<name>A0A238Y736_9BACT</name>
<evidence type="ECO:0000313" key="3">
    <source>
        <dbReference type="EMBL" id="SNR67086.1"/>
    </source>
</evidence>
<dbReference type="EMBL" id="FZNS01000005">
    <property type="protein sequence ID" value="SNR67086.1"/>
    <property type="molecule type" value="Genomic_DNA"/>
</dbReference>